<dbReference type="EMBL" id="BGZK01000018">
    <property type="protein sequence ID" value="GBP05577.1"/>
    <property type="molecule type" value="Genomic_DNA"/>
</dbReference>
<gene>
    <name evidence="2" type="ORF">EVAR_3059_1</name>
</gene>
<evidence type="ECO:0000313" key="3">
    <source>
        <dbReference type="Proteomes" id="UP000299102"/>
    </source>
</evidence>
<dbReference type="Proteomes" id="UP000299102">
    <property type="component" value="Unassembled WGS sequence"/>
</dbReference>
<proteinExistence type="predicted"/>
<keyword evidence="3" id="KW-1185">Reference proteome</keyword>
<evidence type="ECO:0000313" key="2">
    <source>
        <dbReference type="EMBL" id="GBP05577.1"/>
    </source>
</evidence>
<accession>A0A4C1SW91</accession>
<organism evidence="2 3">
    <name type="scientific">Eumeta variegata</name>
    <name type="common">Bagworm moth</name>
    <name type="synonym">Eumeta japonica</name>
    <dbReference type="NCBI Taxonomy" id="151549"/>
    <lineage>
        <taxon>Eukaryota</taxon>
        <taxon>Metazoa</taxon>
        <taxon>Ecdysozoa</taxon>
        <taxon>Arthropoda</taxon>
        <taxon>Hexapoda</taxon>
        <taxon>Insecta</taxon>
        <taxon>Pterygota</taxon>
        <taxon>Neoptera</taxon>
        <taxon>Endopterygota</taxon>
        <taxon>Lepidoptera</taxon>
        <taxon>Glossata</taxon>
        <taxon>Ditrysia</taxon>
        <taxon>Tineoidea</taxon>
        <taxon>Psychidae</taxon>
        <taxon>Oiketicinae</taxon>
        <taxon>Eumeta</taxon>
    </lineage>
</organism>
<name>A0A4C1SW91_EUMVA</name>
<feature type="region of interest" description="Disordered" evidence="1">
    <location>
        <begin position="104"/>
        <end position="148"/>
    </location>
</feature>
<dbReference type="AlphaFoldDB" id="A0A4C1SW91"/>
<protein>
    <submittedName>
        <fullName evidence="2">Uncharacterized protein</fullName>
    </submittedName>
</protein>
<comment type="caution">
    <text evidence="2">The sequence shown here is derived from an EMBL/GenBank/DDBJ whole genome shotgun (WGS) entry which is preliminary data.</text>
</comment>
<reference evidence="2 3" key="1">
    <citation type="journal article" date="2019" name="Commun. Biol.">
        <title>The bagworm genome reveals a unique fibroin gene that provides high tensile strength.</title>
        <authorList>
            <person name="Kono N."/>
            <person name="Nakamura H."/>
            <person name="Ohtoshi R."/>
            <person name="Tomita M."/>
            <person name="Numata K."/>
            <person name="Arakawa K."/>
        </authorList>
    </citation>
    <scope>NUCLEOTIDE SEQUENCE [LARGE SCALE GENOMIC DNA]</scope>
</reference>
<evidence type="ECO:0000256" key="1">
    <source>
        <dbReference type="SAM" id="MobiDB-lite"/>
    </source>
</evidence>
<feature type="compositionally biased region" description="Basic and acidic residues" evidence="1">
    <location>
        <begin position="121"/>
        <end position="136"/>
    </location>
</feature>
<sequence length="148" mass="15844">MSHRTRERPAECLASLSLNYDRKTSSASAVKVVVSGSQLTGILGRESEALGEWAGGAVSLARRHPALQAVRTCACATAVRRSEPPRLLVPATFRVPASTGYAACNSLPGHQQQRGGRHKRTADDARMRVPRADLRRLSLPPSLPANAP</sequence>